<dbReference type="GO" id="GO:0005524">
    <property type="term" value="F:ATP binding"/>
    <property type="evidence" value="ECO:0007669"/>
    <property type="project" value="InterPro"/>
</dbReference>
<reference evidence="1" key="1">
    <citation type="submission" date="2020-02" db="EMBL/GenBank/DDBJ databases">
        <authorList>
            <person name="Meier V. D."/>
        </authorList>
    </citation>
    <scope>NUCLEOTIDE SEQUENCE</scope>
    <source>
        <strain evidence="1">AVDCRST_MAG45</strain>
    </source>
</reference>
<dbReference type="SUPFAM" id="SSF56059">
    <property type="entry name" value="Glutathione synthetase ATP-binding domain-like"/>
    <property type="match status" value="1"/>
</dbReference>
<dbReference type="AlphaFoldDB" id="A0A6J4SAM1"/>
<proteinExistence type="predicted"/>
<dbReference type="EMBL" id="CADCVU010000082">
    <property type="protein sequence ID" value="CAA9494249.1"/>
    <property type="molecule type" value="Genomic_DNA"/>
</dbReference>
<evidence type="ECO:0008006" key="2">
    <source>
        <dbReference type="Google" id="ProtNLM"/>
    </source>
</evidence>
<sequence>MRVPWKWKVTRAADLEEVADRADYPCVTKPILGHLGRSGDHRTRLARDPSELRGQVARALDDGVAMLVTEHVLGGRRTWRPW</sequence>
<dbReference type="InterPro" id="IPR013815">
    <property type="entry name" value="ATP_grasp_subdomain_1"/>
</dbReference>
<protein>
    <recommendedName>
        <fullName evidence="2">ATP-grasp domain-containing protein</fullName>
    </recommendedName>
</protein>
<accession>A0A6J4SAM1</accession>
<evidence type="ECO:0000313" key="1">
    <source>
        <dbReference type="EMBL" id="CAA9494249.1"/>
    </source>
</evidence>
<gene>
    <name evidence="1" type="ORF">AVDCRST_MAG45-917</name>
</gene>
<name>A0A6J4SAM1_9ACTN</name>
<organism evidence="1">
    <name type="scientific">uncultured Solirubrobacterales bacterium</name>
    <dbReference type="NCBI Taxonomy" id="768556"/>
    <lineage>
        <taxon>Bacteria</taxon>
        <taxon>Bacillati</taxon>
        <taxon>Actinomycetota</taxon>
        <taxon>Thermoleophilia</taxon>
        <taxon>Solirubrobacterales</taxon>
        <taxon>environmental samples</taxon>
    </lineage>
</organism>
<dbReference type="Gene3D" id="3.30.1490.20">
    <property type="entry name" value="ATP-grasp fold, A domain"/>
    <property type="match status" value="1"/>
</dbReference>